<dbReference type="InterPro" id="IPR017871">
    <property type="entry name" value="ABC_transporter-like_CS"/>
</dbReference>
<dbReference type="PANTHER" id="PTHR24221:SF654">
    <property type="entry name" value="ATP-BINDING CASSETTE SUB-FAMILY B MEMBER 6"/>
    <property type="match status" value="1"/>
</dbReference>
<keyword evidence="7 9" id="KW-0472">Membrane</keyword>
<keyword evidence="2 9" id="KW-0812">Transmembrane</keyword>
<dbReference type="Pfam" id="PF00664">
    <property type="entry name" value="ABC_membrane"/>
    <property type="match status" value="1"/>
</dbReference>
<evidence type="ECO:0000256" key="8">
    <source>
        <dbReference type="ARBA" id="ARBA00043264"/>
    </source>
</evidence>
<dbReference type="PROSITE" id="PS50929">
    <property type="entry name" value="ABC_TM1F"/>
    <property type="match status" value="1"/>
</dbReference>
<gene>
    <name evidence="12" type="ORF">ASNO1_42470</name>
</gene>
<keyword evidence="3" id="KW-0547">Nucleotide-binding</keyword>
<evidence type="ECO:0000256" key="2">
    <source>
        <dbReference type="ARBA" id="ARBA00022692"/>
    </source>
</evidence>
<dbReference type="InterPro" id="IPR027417">
    <property type="entry name" value="P-loop_NTPase"/>
</dbReference>
<keyword evidence="13" id="KW-1185">Reference proteome</keyword>
<keyword evidence="8" id="KW-0080">Bacteriocin transport</keyword>
<feature type="transmembrane region" description="Helical" evidence="9">
    <location>
        <begin position="320"/>
        <end position="338"/>
    </location>
</feature>
<evidence type="ECO:0000259" key="10">
    <source>
        <dbReference type="PROSITE" id="PS50893"/>
    </source>
</evidence>
<dbReference type="SUPFAM" id="SSF52540">
    <property type="entry name" value="P-loop containing nucleoside triphosphate hydrolases"/>
    <property type="match status" value="1"/>
</dbReference>
<dbReference type="Gene3D" id="1.20.1560.10">
    <property type="entry name" value="ABC transporter type 1, transmembrane domain"/>
    <property type="match status" value="1"/>
</dbReference>
<feature type="transmembrane region" description="Helical" evidence="9">
    <location>
        <begin position="228"/>
        <end position="247"/>
    </location>
</feature>
<dbReference type="CDD" id="cd18779">
    <property type="entry name" value="ABC_6TM_T1SS_like"/>
    <property type="match status" value="1"/>
</dbReference>
<evidence type="ECO:0000256" key="3">
    <source>
        <dbReference type="ARBA" id="ARBA00022741"/>
    </source>
</evidence>
<evidence type="ECO:0000256" key="7">
    <source>
        <dbReference type="ARBA" id="ARBA00023136"/>
    </source>
</evidence>
<keyword evidence="4" id="KW-0067">ATP-binding</keyword>
<dbReference type="InterPro" id="IPR003439">
    <property type="entry name" value="ABC_transporter-like_ATP-bd"/>
</dbReference>
<evidence type="ECO:0000313" key="12">
    <source>
        <dbReference type="EMBL" id="GMU07994.1"/>
    </source>
</evidence>
<dbReference type="EMBL" id="BTTX01000004">
    <property type="protein sequence ID" value="GMU07994.1"/>
    <property type="molecule type" value="Genomic_DNA"/>
</dbReference>
<dbReference type="InterPro" id="IPR003593">
    <property type="entry name" value="AAA+_ATPase"/>
</dbReference>
<evidence type="ECO:0000259" key="11">
    <source>
        <dbReference type="PROSITE" id="PS50929"/>
    </source>
</evidence>
<dbReference type="SUPFAM" id="SSF90123">
    <property type="entry name" value="ABC transporter transmembrane region"/>
    <property type="match status" value="1"/>
</dbReference>
<evidence type="ECO:0000313" key="13">
    <source>
        <dbReference type="Proteomes" id="UP001342631"/>
    </source>
</evidence>
<dbReference type="InterPro" id="IPR039421">
    <property type="entry name" value="Type_1_exporter"/>
</dbReference>
<dbReference type="PROSITE" id="PS50893">
    <property type="entry name" value="ABC_TRANSPORTER_2"/>
    <property type="match status" value="1"/>
</dbReference>
<evidence type="ECO:0000256" key="4">
    <source>
        <dbReference type="ARBA" id="ARBA00022840"/>
    </source>
</evidence>
<keyword evidence="5" id="KW-0653">Protein transport</keyword>
<feature type="transmembrane region" description="Helical" evidence="9">
    <location>
        <begin position="128"/>
        <end position="152"/>
    </location>
</feature>
<accession>A0ABQ6QWH3</accession>
<dbReference type="PANTHER" id="PTHR24221">
    <property type="entry name" value="ATP-BINDING CASSETTE SUB-FAMILY B"/>
    <property type="match status" value="1"/>
</dbReference>
<comment type="caution">
    <text evidence="12">The sequence shown here is derived from an EMBL/GenBank/DDBJ whole genome shotgun (WGS) entry which is preliminary data.</text>
</comment>
<comment type="subcellular location">
    <subcellularLocation>
        <location evidence="1">Cell membrane</location>
        <topology evidence="1">Multi-pass membrane protein</topology>
    </subcellularLocation>
</comment>
<proteinExistence type="predicted"/>
<protein>
    <submittedName>
        <fullName evidence="12">Peptidase domain-containing ABC transporter</fullName>
    </submittedName>
</protein>
<feature type="domain" description="ABC transporter" evidence="10">
    <location>
        <begin position="406"/>
        <end position="639"/>
    </location>
</feature>
<dbReference type="Proteomes" id="UP001342631">
    <property type="component" value="Unassembled WGS sequence"/>
</dbReference>
<keyword evidence="5" id="KW-0813">Transport</keyword>
<dbReference type="Gene3D" id="3.90.70.10">
    <property type="entry name" value="Cysteine proteinases"/>
    <property type="match status" value="1"/>
</dbReference>
<evidence type="ECO:0000256" key="5">
    <source>
        <dbReference type="ARBA" id="ARBA00022927"/>
    </source>
</evidence>
<name>A0ABQ6QWH3_9BACT</name>
<feature type="transmembrane region" description="Helical" evidence="9">
    <location>
        <begin position="201"/>
        <end position="222"/>
    </location>
</feature>
<dbReference type="PROSITE" id="PS00211">
    <property type="entry name" value="ABC_TRANSPORTER_1"/>
    <property type="match status" value="1"/>
</dbReference>
<feature type="transmembrane region" description="Helical" evidence="9">
    <location>
        <begin position="350"/>
        <end position="374"/>
    </location>
</feature>
<keyword evidence="6 9" id="KW-1133">Transmembrane helix</keyword>
<dbReference type="InterPro" id="IPR005074">
    <property type="entry name" value="Peptidase_C39"/>
</dbReference>
<evidence type="ECO:0000256" key="1">
    <source>
        <dbReference type="ARBA" id="ARBA00004651"/>
    </source>
</evidence>
<evidence type="ECO:0000256" key="9">
    <source>
        <dbReference type="SAM" id="Phobius"/>
    </source>
</evidence>
<dbReference type="InterPro" id="IPR036640">
    <property type="entry name" value="ABC1_TM_sf"/>
</dbReference>
<dbReference type="Pfam" id="PF03412">
    <property type="entry name" value="Peptidase_C39"/>
    <property type="match status" value="1"/>
</dbReference>
<organism evidence="12 13">
    <name type="scientific">Corallococcus caeni</name>
    <dbReference type="NCBI Taxonomy" id="3082388"/>
    <lineage>
        <taxon>Bacteria</taxon>
        <taxon>Pseudomonadati</taxon>
        <taxon>Myxococcota</taxon>
        <taxon>Myxococcia</taxon>
        <taxon>Myxococcales</taxon>
        <taxon>Cystobacterineae</taxon>
        <taxon>Myxococcaceae</taxon>
        <taxon>Corallococcus</taxon>
    </lineage>
</organism>
<dbReference type="InterPro" id="IPR011527">
    <property type="entry name" value="ABC1_TM_dom"/>
</dbReference>
<evidence type="ECO:0000256" key="6">
    <source>
        <dbReference type="ARBA" id="ARBA00022989"/>
    </source>
</evidence>
<dbReference type="Pfam" id="PF00005">
    <property type="entry name" value="ABC_tran"/>
    <property type="match status" value="1"/>
</dbReference>
<sequence length="657" mass="71103">MDIDKLALLPPATILHWRFMHYVVFEALGRDFVDIVDPLQGRRRVPMEVFRQAFTGVALVLEPSSDFQAGRSEVSGSARYLAPLLRQSGTLGRIAALSFLLQLLTLSIPVATGVAVDKLIPRADFSLLMVLGAGLATIVVFQFLATLVRAYLLTELRTRADVEMTLGFLEHLVSLPFTFFQSRPVGDLMMRLSMNGVVRDILSTGTLSTLLDGTLVAIYLGILLVANPLLGGMVLLLGGFQVLVFGLSQRKQRRLLSQNLEQDSRNQSYQLEMLSGIQTLKAFGVEARSVQLYANLFVDSLNLSVARGLLAAWTDALTSLLRLLSPLLLLCLGAWQVMNGSLSMGAMLGLNALASAVLVPLSNLVATAGQFLLLSSYVERLNDVLDAPPERPRALRGEHLALTGAGEVQNVSFRFSRTGPNVVHEVSTRIQRGQMVAIVGPSGAGKSTLANVLLGLYLPTEGRILYDGRDLAELDLQAVRSQMGVVLQEPAFFGTTIRANITLNDPNLPLEDVMEAAKLAQIHDDIMAMPLKYDTPLPSFGTGLSGGQRQRLGLARALVRKPAMLLLDEATSALDAVTEARVHDALASLQCTRVVIAHRMSTVVSADLILVMEGGRLVEQGNHHELMARGGLYARLIHAQLRGHAELTPAPLGHTGS</sequence>
<reference evidence="12 13" key="1">
    <citation type="journal article" date="2024" name="Arch. Microbiol.">
        <title>Corallococcus caeni sp. nov., a novel myxobacterium isolated from activated sludge.</title>
        <authorList>
            <person name="Tomita S."/>
            <person name="Nakai R."/>
            <person name="Kuroda K."/>
            <person name="Kurashita H."/>
            <person name="Hatamoto M."/>
            <person name="Yamaguchi T."/>
            <person name="Narihiro T."/>
        </authorList>
    </citation>
    <scope>NUCLEOTIDE SEQUENCE [LARGE SCALE GENOMIC DNA]</scope>
    <source>
        <strain evidence="12 13">NO1</strain>
    </source>
</reference>
<feature type="transmembrane region" description="Helical" evidence="9">
    <location>
        <begin position="94"/>
        <end position="116"/>
    </location>
</feature>
<dbReference type="Gene3D" id="3.40.50.300">
    <property type="entry name" value="P-loop containing nucleotide triphosphate hydrolases"/>
    <property type="match status" value="1"/>
</dbReference>
<feature type="domain" description="ABC transmembrane type-1" evidence="11">
    <location>
        <begin position="94"/>
        <end position="373"/>
    </location>
</feature>
<dbReference type="SMART" id="SM00382">
    <property type="entry name" value="AAA"/>
    <property type="match status" value="1"/>
</dbReference>